<evidence type="ECO:0000313" key="3">
    <source>
        <dbReference type="Proteomes" id="UP000181951"/>
    </source>
</evidence>
<dbReference type="Pfam" id="PF19374">
    <property type="entry name" value="DUF5949"/>
    <property type="match status" value="1"/>
</dbReference>
<dbReference type="InterPro" id="IPR045993">
    <property type="entry name" value="DUF5949"/>
</dbReference>
<dbReference type="STRING" id="310780.SAMN05216267_105637"/>
<dbReference type="EMBL" id="FODD01000056">
    <property type="protein sequence ID" value="SEO92805.1"/>
    <property type="molecule type" value="Genomic_DNA"/>
</dbReference>
<name>A0A1H8TPM6_9ACTN</name>
<evidence type="ECO:0000313" key="2">
    <source>
        <dbReference type="EMBL" id="SEO92805.1"/>
    </source>
</evidence>
<reference evidence="2 3" key="1">
    <citation type="submission" date="2016-10" db="EMBL/GenBank/DDBJ databases">
        <authorList>
            <person name="de Groot N.N."/>
        </authorList>
    </citation>
    <scope>NUCLEOTIDE SEQUENCE [LARGE SCALE GENOMIC DNA]</scope>
    <source>
        <strain evidence="2 3">CGMCC 4.2026</strain>
    </source>
</reference>
<protein>
    <submittedName>
        <fullName evidence="2">Uncharacterized protein</fullName>
    </submittedName>
</protein>
<feature type="region of interest" description="Disordered" evidence="1">
    <location>
        <begin position="1"/>
        <end position="28"/>
    </location>
</feature>
<organism evidence="2 3">
    <name type="scientific">Actinacidiphila rubida</name>
    <dbReference type="NCBI Taxonomy" id="310780"/>
    <lineage>
        <taxon>Bacteria</taxon>
        <taxon>Bacillati</taxon>
        <taxon>Actinomycetota</taxon>
        <taxon>Actinomycetes</taxon>
        <taxon>Kitasatosporales</taxon>
        <taxon>Streptomycetaceae</taxon>
        <taxon>Actinacidiphila</taxon>
    </lineage>
</organism>
<dbReference type="OrthoDB" id="4309362at2"/>
<dbReference type="Proteomes" id="UP000181951">
    <property type="component" value="Unassembled WGS sequence"/>
</dbReference>
<sequence>MSQTNAVPSPPTPNPSSRTPSGGAAAPLPRRLGTLVVIPWAGAHEEDGDDMPFLMAYSLGDGVDGPQGTQQAVLEAAEEIGLPVGGAILDVARAHRPAIKVLVEGGKAVLSMPYLHANCPVPDQWTAAARARGSVYVILASRPWPQATPGATLGEAELREFAADPEVLGTAAHALVPVGSLQ</sequence>
<accession>A0A1H8TPM6</accession>
<evidence type="ECO:0000256" key="1">
    <source>
        <dbReference type="SAM" id="MobiDB-lite"/>
    </source>
</evidence>
<dbReference type="RefSeq" id="WP_079176292.1">
    <property type="nucleotide sequence ID" value="NZ_FODD01000056.1"/>
</dbReference>
<keyword evidence="3" id="KW-1185">Reference proteome</keyword>
<proteinExistence type="predicted"/>
<dbReference type="AlphaFoldDB" id="A0A1H8TPM6"/>
<gene>
    <name evidence="2" type="ORF">SAMN05216267_105637</name>
</gene>